<keyword evidence="4" id="KW-1185">Reference proteome</keyword>
<reference evidence="2 4" key="1">
    <citation type="submission" date="2023-07" db="EMBL/GenBank/DDBJ databases">
        <title>Sorghum-associated microbial communities from plants grown in Nebraska, USA.</title>
        <authorList>
            <person name="Schachtman D."/>
        </authorList>
    </citation>
    <scope>NUCLEOTIDE SEQUENCE</scope>
    <source>
        <strain evidence="2">DS1006</strain>
        <strain evidence="3 4">DS1016</strain>
    </source>
</reference>
<dbReference type="RefSeq" id="WP_306962375.1">
    <property type="nucleotide sequence ID" value="NZ_JAUSRG010000009.1"/>
</dbReference>
<dbReference type="AlphaFoldDB" id="A0AAW8DIV8"/>
<proteinExistence type="predicted"/>
<organism evidence="2 5">
    <name type="scientific">Arthrobacter bambusae</name>
    <dbReference type="NCBI Taxonomy" id="1338426"/>
    <lineage>
        <taxon>Bacteria</taxon>
        <taxon>Bacillati</taxon>
        <taxon>Actinomycetota</taxon>
        <taxon>Actinomycetes</taxon>
        <taxon>Micrococcales</taxon>
        <taxon>Micrococcaceae</taxon>
        <taxon>Arthrobacter</taxon>
    </lineage>
</organism>
<evidence type="ECO:0000313" key="5">
    <source>
        <dbReference type="Proteomes" id="UP001242995"/>
    </source>
</evidence>
<comment type="caution">
    <text evidence="2">The sequence shown here is derived from an EMBL/GenBank/DDBJ whole genome shotgun (WGS) entry which is preliminary data.</text>
</comment>
<protein>
    <submittedName>
        <fullName evidence="2">Uncharacterized protein</fullName>
    </submittedName>
</protein>
<feature type="region of interest" description="Disordered" evidence="1">
    <location>
        <begin position="1"/>
        <end position="21"/>
    </location>
</feature>
<dbReference type="Proteomes" id="UP001242995">
    <property type="component" value="Unassembled WGS sequence"/>
</dbReference>
<evidence type="ECO:0000256" key="1">
    <source>
        <dbReference type="SAM" id="MobiDB-lite"/>
    </source>
</evidence>
<dbReference type="Proteomes" id="UP001230951">
    <property type="component" value="Unassembled WGS sequence"/>
</dbReference>
<accession>A0AAW8DIV8</accession>
<dbReference type="EMBL" id="JAUSTF010000008">
    <property type="protein sequence ID" value="MDQ0181854.1"/>
    <property type="molecule type" value="Genomic_DNA"/>
</dbReference>
<dbReference type="EMBL" id="JAUSRG010000009">
    <property type="protein sequence ID" value="MDP9906051.1"/>
    <property type="molecule type" value="Genomic_DNA"/>
</dbReference>
<evidence type="ECO:0000313" key="2">
    <source>
        <dbReference type="EMBL" id="MDP9906051.1"/>
    </source>
</evidence>
<evidence type="ECO:0000313" key="4">
    <source>
        <dbReference type="Proteomes" id="UP001230951"/>
    </source>
</evidence>
<sequence length="65" mass="7022">MPNIEKRLARYPTAASDSPTNTALNRKELIVLPAQHLPVVLESTNDDRVHAAVVATTESPAETTV</sequence>
<gene>
    <name evidence="2" type="ORF">J2S90_003022</name>
    <name evidence="3" type="ORF">J2S93_003293</name>
</gene>
<name>A0AAW8DIV8_9MICC</name>
<evidence type="ECO:0000313" key="3">
    <source>
        <dbReference type="EMBL" id="MDQ0181854.1"/>
    </source>
</evidence>